<dbReference type="PANTHER" id="PTHR30265">
    <property type="entry name" value="RHO-INTERACTING TRANSCRIPTION TERMINATION FACTOR NUSG"/>
    <property type="match status" value="1"/>
</dbReference>
<name>A0AAU7D3Y0_9BACT</name>
<dbReference type="Gene3D" id="3.30.70.940">
    <property type="entry name" value="NusG, N-terminal domain"/>
    <property type="match status" value="1"/>
</dbReference>
<evidence type="ECO:0000256" key="3">
    <source>
        <dbReference type="ARBA" id="ARBA00023163"/>
    </source>
</evidence>
<dbReference type="EMBL" id="CP121195">
    <property type="protein sequence ID" value="XBH12235.1"/>
    <property type="molecule type" value="Genomic_DNA"/>
</dbReference>
<organism evidence="5">
    <name type="scientific">Edaphobacter paludis</name>
    <dbReference type="NCBI Taxonomy" id="3035702"/>
    <lineage>
        <taxon>Bacteria</taxon>
        <taxon>Pseudomonadati</taxon>
        <taxon>Acidobacteriota</taxon>
        <taxon>Terriglobia</taxon>
        <taxon>Terriglobales</taxon>
        <taxon>Acidobacteriaceae</taxon>
        <taxon>Edaphobacter</taxon>
    </lineage>
</organism>
<dbReference type="InterPro" id="IPR036735">
    <property type="entry name" value="NGN_dom_sf"/>
</dbReference>
<proteinExistence type="predicted"/>
<evidence type="ECO:0000256" key="1">
    <source>
        <dbReference type="ARBA" id="ARBA00022814"/>
    </source>
</evidence>
<gene>
    <name evidence="5" type="ORF">P8936_11015</name>
</gene>
<evidence type="ECO:0000313" key="5">
    <source>
        <dbReference type="EMBL" id="XBH12235.1"/>
    </source>
</evidence>
<dbReference type="SMART" id="SM00738">
    <property type="entry name" value="NGN"/>
    <property type="match status" value="1"/>
</dbReference>
<sequence>MGCANSLMPHATDDQKLGSQDHLQWYAVYTYPRHEKAVTEHLQSQSLVAYLPTLLTESDWKDRRVRLRTPAFPSYTFAQISLAQRSRVLSTSGVVRILSFNGRPVPIAESEIEALKLCLDKGVGIQRCPTLEVGDRVRVRSGILEGLIGQISRCKKDRRLIVPITLIHQSVAIEIDMQLLEPLDEFTQPSNPSHQRFLP</sequence>
<feature type="domain" description="NusG-like N-terminal" evidence="4">
    <location>
        <begin position="22"/>
        <end position="119"/>
    </location>
</feature>
<dbReference type="Pfam" id="PF02357">
    <property type="entry name" value="NusG"/>
    <property type="match status" value="1"/>
</dbReference>
<keyword evidence="1" id="KW-0889">Transcription antitermination</keyword>
<accession>A0AAU7D3Y0</accession>
<keyword evidence="3" id="KW-0804">Transcription</keyword>
<reference evidence="5" key="1">
    <citation type="submission" date="2023-03" db="EMBL/GenBank/DDBJ databases">
        <title>Edaphobacter sp.</title>
        <authorList>
            <person name="Huber K.J."/>
            <person name="Papendorf J."/>
            <person name="Pilke C."/>
            <person name="Bunk B."/>
            <person name="Sproeer C."/>
            <person name="Pester M."/>
        </authorList>
    </citation>
    <scope>NUCLEOTIDE SEQUENCE</scope>
    <source>
        <strain evidence="5">DSM 109920</strain>
    </source>
</reference>
<dbReference type="InterPro" id="IPR006645">
    <property type="entry name" value="NGN-like_dom"/>
</dbReference>
<dbReference type="InterPro" id="IPR008991">
    <property type="entry name" value="Translation_prot_SH3-like_sf"/>
</dbReference>
<dbReference type="SUPFAM" id="SSF82679">
    <property type="entry name" value="N-utilization substance G protein NusG, N-terminal domain"/>
    <property type="match status" value="1"/>
</dbReference>
<dbReference type="AlphaFoldDB" id="A0AAU7D3Y0"/>
<dbReference type="RefSeq" id="WP_348269392.1">
    <property type="nucleotide sequence ID" value="NZ_CP121195.1"/>
</dbReference>
<dbReference type="NCBIfam" id="NF033644">
    <property type="entry name" value="antiterm_UpxY"/>
    <property type="match status" value="1"/>
</dbReference>
<dbReference type="GO" id="GO:0031564">
    <property type="term" value="P:transcription antitermination"/>
    <property type="evidence" value="ECO:0007669"/>
    <property type="project" value="UniProtKB-KW"/>
</dbReference>
<dbReference type="PANTHER" id="PTHR30265:SF4">
    <property type="entry name" value="KOW MOTIF FAMILY PROTEIN, EXPRESSED"/>
    <property type="match status" value="1"/>
</dbReference>
<evidence type="ECO:0000256" key="2">
    <source>
        <dbReference type="ARBA" id="ARBA00023015"/>
    </source>
</evidence>
<evidence type="ECO:0000259" key="4">
    <source>
        <dbReference type="SMART" id="SM00738"/>
    </source>
</evidence>
<protein>
    <submittedName>
        <fullName evidence="5">UpxY family transcription antiterminator</fullName>
    </submittedName>
</protein>
<dbReference type="GO" id="GO:0006354">
    <property type="term" value="P:DNA-templated transcription elongation"/>
    <property type="evidence" value="ECO:0007669"/>
    <property type="project" value="InterPro"/>
</dbReference>
<keyword evidence="2" id="KW-0805">Transcription regulation</keyword>
<dbReference type="InterPro" id="IPR043425">
    <property type="entry name" value="NusG-like"/>
</dbReference>
<dbReference type="SUPFAM" id="SSF50104">
    <property type="entry name" value="Translation proteins SH3-like domain"/>
    <property type="match status" value="1"/>
</dbReference>